<dbReference type="EMBL" id="SLXQ01000010">
    <property type="protein sequence ID" value="TCP48576.1"/>
    <property type="molecule type" value="Genomic_DNA"/>
</dbReference>
<dbReference type="Gene3D" id="1.10.10.10">
    <property type="entry name" value="Winged helix-like DNA-binding domain superfamily/Winged helix DNA-binding domain"/>
    <property type="match status" value="1"/>
</dbReference>
<dbReference type="PANTHER" id="PTHR39515:SF2">
    <property type="entry name" value="HTH-TYPE TRANSCRIPTIONAL REGULATOR RV0880"/>
    <property type="match status" value="1"/>
</dbReference>
<dbReference type="SUPFAM" id="SSF46785">
    <property type="entry name" value="Winged helix' DNA-binding domain"/>
    <property type="match status" value="1"/>
</dbReference>
<evidence type="ECO:0000313" key="6">
    <source>
        <dbReference type="EMBL" id="TCP48576.1"/>
    </source>
</evidence>
<dbReference type="SMART" id="SM00347">
    <property type="entry name" value="HTH_MARR"/>
    <property type="match status" value="1"/>
</dbReference>
<evidence type="ECO:0000256" key="4">
    <source>
        <dbReference type="SAM" id="MobiDB-lite"/>
    </source>
</evidence>
<accession>A0A4V2SSY8</accession>
<evidence type="ECO:0000256" key="1">
    <source>
        <dbReference type="ARBA" id="ARBA00023015"/>
    </source>
</evidence>
<dbReference type="Gene3D" id="1.10.287.100">
    <property type="match status" value="1"/>
</dbReference>
<dbReference type="InterPro" id="IPR000835">
    <property type="entry name" value="HTH_MarR-typ"/>
</dbReference>
<evidence type="ECO:0000259" key="5">
    <source>
        <dbReference type="PROSITE" id="PS50995"/>
    </source>
</evidence>
<proteinExistence type="predicted"/>
<evidence type="ECO:0000256" key="3">
    <source>
        <dbReference type="ARBA" id="ARBA00023163"/>
    </source>
</evidence>
<comment type="caution">
    <text evidence="6">The sequence shown here is derived from an EMBL/GenBank/DDBJ whole genome shotgun (WGS) entry which is preliminary data.</text>
</comment>
<gene>
    <name evidence="6" type="ORF">EV191_110136</name>
</gene>
<dbReference type="GO" id="GO:0003677">
    <property type="term" value="F:DNA binding"/>
    <property type="evidence" value="ECO:0007669"/>
    <property type="project" value="UniProtKB-KW"/>
</dbReference>
<keyword evidence="3" id="KW-0804">Transcription</keyword>
<keyword evidence="1" id="KW-0805">Transcription regulation</keyword>
<reference evidence="6 7" key="1">
    <citation type="submission" date="2019-03" db="EMBL/GenBank/DDBJ databases">
        <title>Genomic Encyclopedia of Type Strains, Phase IV (KMG-IV): sequencing the most valuable type-strain genomes for metagenomic binning, comparative biology and taxonomic classification.</title>
        <authorList>
            <person name="Goeker M."/>
        </authorList>
    </citation>
    <scope>NUCLEOTIDE SEQUENCE [LARGE SCALE GENOMIC DNA]</scope>
    <source>
        <strain evidence="6 7">DSM 45765</strain>
    </source>
</reference>
<evidence type="ECO:0000256" key="2">
    <source>
        <dbReference type="ARBA" id="ARBA00023125"/>
    </source>
</evidence>
<dbReference type="Proteomes" id="UP000294911">
    <property type="component" value="Unassembled WGS sequence"/>
</dbReference>
<protein>
    <submittedName>
        <fullName evidence="6">DNA-binding MarR family transcriptional regulator</fullName>
    </submittedName>
</protein>
<dbReference type="PROSITE" id="PS01117">
    <property type="entry name" value="HTH_MARR_1"/>
    <property type="match status" value="1"/>
</dbReference>
<dbReference type="PANTHER" id="PTHR39515">
    <property type="entry name" value="CONSERVED PROTEIN"/>
    <property type="match status" value="1"/>
</dbReference>
<name>A0A4V2SSY8_9PSEU</name>
<sequence>MATVSPSVARAASRLRGTIGQLHRRLRQVDHAGVLTPSQTAVLSELYRNGPASQAQLAQVQQVRQQSMASNVTALEQLGHLQRTADPHDGRRSLISLTEHGRQTMSGLRRTRDEWLAAALANQFTPAERQTLVTALPLLERLAAVRATEAAATAAPQAAAGASPAEPADPPAASPLPR</sequence>
<dbReference type="GO" id="GO:0003700">
    <property type="term" value="F:DNA-binding transcription factor activity"/>
    <property type="evidence" value="ECO:0007669"/>
    <property type="project" value="InterPro"/>
</dbReference>
<dbReference type="OrthoDB" id="3215377at2"/>
<dbReference type="PROSITE" id="PS50995">
    <property type="entry name" value="HTH_MARR_2"/>
    <property type="match status" value="1"/>
</dbReference>
<keyword evidence="2 6" id="KW-0238">DNA-binding</keyword>
<feature type="domain" description="HTH marR-type" evidence="5">
    <location>
        <begin position="1"/>
        <end position="141"/>
    </location>
</feature>
<dbReference type="InterPro" id="IPR036390">
    <property type="entry name" value="WH_DNA-bd_sf"/>
</dbReference>
<evidence type="ECO:0000313" key="7">
    <source>
        <dbReference type="Proteomes" id="UP000294911"/>
    </source>
</evidence>
<feature type="region of interest" description="Disordered" evidence="4">
    <location>
        <begin position="149"/>
        <end position="178"/>
    </location>
</feature>
<feature type="compositionally biased region" description="Low complexity" evidence="4">
    <location>
        <begin position="149"/>
        <end position="166"/>
    </location>
</feature>
<dbReference type="InterPro" id="IPR052526">
    <property type="entry name" value="HTH-type_Bedaq_tolerance"/>
</dbReference>
<dbReference type="AlphaFoldDB" id="A0A4V2SSY8"/>
<dbReference type="InterPro" id="IPR023187">
    <property type="entry name" value="Tscrpt_reg_MarR-type_CS"/>
</dbReference>
<organism evidence="6 7">
    <name type="scientific">Tamaricihabitans halophyticus</name>
    <dbReference type="NCBI Taxonomy" id="1262583"/>
    <lineage>
        <taxon>Bacteria</taxon>
        <taxon>Bacillati</taxon>
        <taxon>Actinomycetota</taxon>
        <taxon>Actinomycetes</taxon>
        <taxon>Pseudonocardiales</taxon>
        <taxon>Pseudonocardiaceae</taxon>
        <taxon>Tamaricihabitans</taxon>
    </lineage>
</organism>
<dbReference type="InterPro" id="IPR036388">
    <property type="entry name" value="WH-like_DNA-bd_sf"/>
</dbReference>
<feature type="compositionally biased region" description="Pro residues" evidence="4">
    <location>
        <begin position="167"/>
        <end position="178"/>
    </location>
</feature>
<dbReference type="Pfam" id="PF12802">
    <property type="entry name" value="MarR_2"/>
    <property type="match status" value="1"/>
</dbReference>
<dbReference type="RefSeq" id="WP_132878849.1">
    <property type="nucleotide sequence ID" value="NZ_SLXQ01000010.1"/>
</dbReference>
<keyword evidence="7" id="KW-1185">Reference proteome</keyword>